<feature type="domain" description="DNA polymerase Y-family little finger" evidence="2">
    <location>
        <begin position="3"/>
        <end position="108"/>
    </location>
</feature>
<accession>A0A644Y4I2</accession>
<name>A0A644Y4I2_9ZZZZ</name>
<protein>
    <recommendedName>
        <fullName evidence="2">DNA polymerase Y-family little finger domain-containing protein</fullName>
    </recommendedName>
</protein>
<dbReference type="GO" id="GO:0006281">
    <property type="term" value="P:DNA repair"/>
    <property type="evidence" value="ECO:0007669"/>
    <property type="project" value="InterPro"/>
</dbReference>
<dbReference type="AlphaFoldDB" id="A0A644Y4I2"/>
<evidence type="ECO:0000256" key="1">
    <source>
        <dbReference type="SAM" id="MobiDB-lite"/>
    </source>
</evidence>
<dbReference type="EMBL" id="VSSQ01003958">
    <property type="protein sequence ID" value="MPM23107.1"/>
    <property type="molecule type" value="Genomic_DNA"/>
</dbReference>
<organism evidence="3">
    <name type="scientific">bioreactor metagenome</name>
    <dbReference type="NCBI Taxonomy" id="1076179"/>
    <lineage>
        <taxon>unclassified sequences</taxon>
        <taxon>metagenomes</taxon>
        <taxon>ecological metagenomes</taxon>
    </lineage>
</organism>
<dbReference type="Pfam" id="PF11799">
    <property type="entry name" value="IMS_C"/>
    <property type="match status" value="1"/>
</dbReference>
<comment type="caution">
    <text evidence="3">The sequence shown here is derived from an EMBL/GenBank/DDBJ whole genome shotgun (WGS) entry which is preliminary data.</text>
</comment>
<dbReference type="SUPFAM" id="SSF100879">
    <property type="entry name" value="Lesion bypass DNA polymerase (Y-family), little finger domain"/>
    <property type="match status" value="1"/>
</dbReference>
<evidence type="ECO:0000259" key="2">
    <source>
        <dbReference type="Pfam" id="PF11799"/>
    </source>
</evidence>
<proteinExistence type="predicted"/>
<feature type="region of interest" description="Disordered" evidence="1">
    <location>
        <begin position="161"/>
        <end position="181"/>
    </location>
</feature>
<dbReference type="GO" id="GO:0003684">
    <property type="term" value="F:damaged DNA binding"/>
    <property type="evidence" value="ECO:0007669"/>
    <property type="project" value="InterPro"/>
</dbReference>
<gene>
    <name evidence="3" type="ORF">SDC9_69571</name>
</gene>
<dbReference type="InterPro" id="IPR017961">
    <property type="entry name" value="DNA_pol_Y-fam_little_finger"/>
</dbReference>
<dbReference type="InterPro" id="IPR036775">
    <property type="entry name" value="DNA_pol_Y-fam_lit_finger_sf"/>
</dbReference>
<reference evidence="3" key="1">
    <citation type="submission" date="2019-08" db="EMBL/GenBank/DDBJ databases">
        <authorList>
            <person name="Kucharzyk K."/>
            <person name="Murdoch R.W."/>
            <person name="Higgins S."/>
            <person name="Loffler F."/>
        </authorList>
    </citation>
    <scope>NUCLEOTIDE SEQUENCE</scope>
</reference>
<sequence length="181" mass="20090">MLNKDYVVRSEIEIVLIEMADQVATRLRKSGAKAQLVSLSIGYSINYIDQLGRTGFHQQLKIPPTNASSELVAHILMIFDQHYKDQSIRNVGLGAGNLIYTEFLQLNLFQDPDEQVNEQKKDLIVDSIRKKYGFRSLVRAVSLLEGGRAIARSSLVGGHAGGMSGLEEGEENAERTKKKDG</sequence>
<dbReference type="Gene3D" id="3.30.1490.100">
    <property type="entry name" value="DNA polymerase, Y-family, little finger domain"/>
    <property type="match status" value="1"/>
</dbReference>
<evidence type="ECO:0000313" key="3">
    <source>
        <dbReference type="EMBL" id="MPM23107.1"/>
    </source>
</evidence>
<feature type="compositionally biased region" description="Basic and acidic residues" evidence="1">
    <location>
        <begin position="172"/>
        <end position="181"/>
    </location>
</feature>